<evidence type="ECO:0000256" key="2">
    <source>
        <dbReference type="ARBA" id="ARBA00009419"/>
    </source>
</evidence>
<feature type="domain" description="Lipoxygenase" evidence="21">
    <location>
        <begin position="792"/>
        <end position="1081"/>
    </location>
</feature>
<keyword evidence="4 17" id="KW-0444">Lipid biosynthesis</keyword>
<comment type="pathway">
    <text evidence="17">Lipid metabolism; oxylipin biosynthesis.</text>
</comment>
<comment type="subunit">
    <text evidence="3">Monomer.</text>
</comment>
<dbReference type="InterPro" id="IPR020834">
    <property type="entry name" value="LipOase_CS"/>
</dbReference>
<evidence type="ECO:0000256" key="9">
    <source>
        <dbReference type="ARBA" id="ARBA00022832"/>
    </source>
</evidence>
<dbReference type="PROSITE" id="PS51393">
    <property type="entry name" value="LIPOXYGENASE_3"/>
    <property type="match status" value="2"/>
</dbReference>
<dbReference type="InterPro" id="IPR036226">
    <property type="entry name" value="LipOase_C_sf"/>
</dbReference>
<dbReference type="SMART" id="SM00308">
    <property type="entry name" value="LH2"/>
    <property type="match status" value="1"/>
</dbReference>
<evidence type="ECO:0000256" key="15">
    <source>
        <dbReference type="PROSITE-ProRule" id="PRU00152"/>
    </source>
</evidence>
<evidence type="ECO:0000256" key="17">
    <source>
        <dbReference type="RuleBase" id="RU003975"/>
    </source>
</evidence>
<dbReference type="InterPro" id="IPR001611">
    <property type="entry name" value="Leu-rich_rpt"/>
</dbReference>
<organism evidence="22">
    <name type="scientific">Fagus sylvatica</name>
    <name type="common">Beechnut</name>
    <dbReference type="NCBI Taxonomy" id="28930"/>
    <lineage>
        <taxon>Eukaryota</taxon>
        <taxon>Viridiplantae</taxon>
        <taxon>Streptophyta</taxon>
        <taxon>Embryophyta</taxon>
        <taxon>Tracheophyta</taxon>
        <taxon>Spermatophyta</taxon>
        <taxon>Magnoliopsida</taxon>
        <taxon>eudicotyledons</taxon>
        <taxon>Gunneridae</taxon>
        <taxon>Pentapetalae</taxon>
        <taxon>rosids</taxon>
        <taxon>fabids</taxon>
        <taxon>Fagales</taxon>
        <taxon>Fagaceae</taxon>
        <taxon>Fagus</taxon>
    </lineage>
</organism>
<dbReference type="InterPro" id="IPR042057">
    <property type="entry name" value="Lipoxy_PLAT/LH2"/>
</dbReference>
<comment type="similarity">
    <text evidence="2 16">Belongs to the lipoxygenase family.</text>
</comment>
<dbReference type="Gene3D" id="3.60.10.10">
    <property type="entry name" value="Endonuclease/exonuclease/phosphatase"/>
    <property type="match status" value="1"/>
</dbReference>
<gene>
    <name evidence="22" type="ORF">FSB_LOCUS11925</name>
</gene>
<dbReference type="SUPFAM" id="SSF56219">
    <property type="entry name" value="DNase I-like"/>
    <property type="match status" value="1"/>
</dbReference>
<dbReference type="PROSITE" id="PS00711">
    <property type="entry name" value="LIPOXYGENASE_1"/>
    <property type="match status" value="1"/>
</dbReference>
<dbReference type="Pfam" id="PF00305">
    <property type="entry name" value="Lipoxygenase"/>
    <property type="match status" value="1"/>
</dbReference>
<dbReference type="FunFam" id="2.60.60.20:FF:000015">
    <property type="entry name" value="Lipoxygenase"/>
    <property type="match status" value="1"/>
</dbReference>
<keyword evidence="9" id="KW-0276">Fatty acid metabolism</keyword>
<dbReference type="PANTHER" id="PTHR11771">
    <property type="entry name" value="LIPOXYGENASE"/>
    <property type="match status" value="1"/>
</dbReference>
<keyword evidence="10 16" id="KW-0223">Dioxygenase</keyword>
<keyword evidence="8 17" id="KW-0925">Oxylipin biosynthesis</keyword>
<dbReference type="InterPro" id="IPR005135">
    <property type="entry name" value="Endo/exonuclease/phosphatase"/>
</dbReference>
<protein>
    <recommendedName>
        <fullName evidence="17">Lipoxygenase</fullName>
        <ecNumber evidence="17">1.13.11.-</ecNumber>
    </recommendedName>
</protein>
<dbReference type="Pfam" id="PF00560">
    <property type="entry name" value="LRR_1"/>
    <property type="match status" value="2"/>
</dbReference>
<dbReference type="EC" id="1.13.11.-" evidence="17"/>
<evidence type="ECO:0000256" key="14">
    <source>
        <dbReference type="ARBA" id="ARBA00023160"/>
    </source>
</evidence>
<dbReference type="InterPro" id="IPR036392">
    <property type="entry name" value="PLAT/LH2_dom_sf"/>
</dbReference>
<proteinExistence type="inferred from homology"/>
<dbReference type="Pfam" id="PF00078">
    <property type="entry name" value="RVT_1"/>
    <property type="match status" value="1"/>
</dbReference>
<dbReference type="PROSITE" id="PS50095">
    <property type="entry name" value="PLAT"/>
    <property type="match status" value="1"/>
</dbReference>
<evidence type="ECO:0000259" key="20">
    <source>
        <dbReference type="PROSITE" id="PS50878"/>
    </source>
</evidence>
<evidence type="ECO:0000256" key="10">
    <source>
        <dbReference type="ARBA" id="ARBA00022964"/>
    </source>
</evidence>
<feature type="domain" description="PLAT" evidence="19">
    <location>
        <begin position="573"/>
        <end position="713"/>
    </location>
</feature>
<evidence type="ECO:0000256" key="12">
    <source>
        <dbReference type="ARBA" id="ARBA00023004"/>
    </source>
</evidence>
<keyword evidence="12 16" id="KW-0408">Iron</keyword>
<dbReference type="Gene3D" id="4.10.375.10">
    <property type="entry name" value="Lipoxygenase-1, Domain 2"/>
    <property type="match status" value="1"/>
</dbReference>
<dbReference type="UniPathway" id="UPA00382"/>
<keyword evidence="5" id="KW-0433">Leucine-rich repeat</keyword>
<dbReference type="FunFam" id="3.10.450.60:FF:000002">
    <property type="entry name" value="Lipoxygenase"/>
    <property type="match status" value="1"/>
</dbReference>
<evidence type="ECO:0000259" key="21">
    <source>
        <dbReference type="PROSITE" id="PS51393"/>
    </source>
</evidence>
<dbReference type="SUPFAM" id="SSF49723">
    <property type="entry name" value="Lipase/lipooxygenase domain (PLAT/LH2 domain)"/>
    <property type="match status" value="1"/>
</dbReference>
<keyword evidence="13" id="KW-0443">Lipid metabolism</keyword>
<dbReference type="InterPro" id="IPR026960">
    <property type="entry name" value="RVT-Znf"/>
</dbReference>
<dbReference type="InterPro" id="IPR020833">
    <property type="entry name" value="LipOase_Fe_BS"/>
</dbReference>
<dbReference type="InterPro" id="IPR036691">
    <property type="entry name" value="Endo/exonu/phosph_ase_sf"/>
</dbReference>
<dbReference type="PRINTS" id="PR00468">
    <property type="entry name" value="PLTLPOXGNASE"/>
</dbReference>
<dbReference type="SUPFAM" id="SSF52058">
    <property type="entry name" value="L domain-like"/>
    <property type="match status" value="1"/>
</dbReference>
<comment type="function">
    <text evidence="17">Plant lipoxygenase may be involved in a number of diverse aspects of plant physiology including growth and development, pest resistance, and senescence or responses to wounding.</text>
</comment>
<comment type="cofactor">
    <cofactor evidence="1 16">
        <name>Fe cation</name>
        <dbReference type="ChEBI" id="CHEBI:24875"/>
    </cofactor>
</comment>
<feature type="domain" description="Lipoxygenase" evidence="21">
    <location>
        <begin position="716"/>
        <end position="791"/>
    </location>
</feature>
<feature type="domain" description="Reverse transcriptase" evidence="20">
    <location>
        <begin position="1538"/>
        <end position="1818"/>
    </location>
</feature>
<dbReference type="SUPFAM" id="SSF56672">
    <property type="entry name" value="DNA/RNA polymerases"/>
    <property type="match status" value="1"/>
</dbReference>
<evidence type="ECO:0000313" key="22">
    <source>
        <dbReference type="EMBL" id="SPC84043.1"/>
    </source>
</evidence>
<dbReference type="InterPro" id="IPR000907">
    <property type="entry name" value="LipOase"/>
</dbReference>
<evidence type="ECO:0000256" key="7">
    <source>
        <dbReference type="ARBA" id="ARBA00022737"/>
    </source>
</evidence>
<dbReference type="Pfam" id="PF03372">
    <property type="entry name" value="Exo_endo_phos"/>
    <property type="match status" value="1"/>
</dbReference>
<dbReference type="SUPFAM" id="SSF48484">
    <property type="entry name" value="Lipoxigenase"/>
    <property type="match status" value="1"/>
</dbReference>
<dbReference type="Gene3D" id="3.80.10.10">
    <property type="entry name" value="Ribonuclease Inhibitor"/>
    <property type="match status" value="2"/>
</dbReference>
<evidence type="ECO:0000256" key="5">
    <source>
        <dbReference type="ARBA" id="ARBA00022614"/>
    </source>
</evidence>
<keyword evidence="11 16" id="KW-0560">Oxidoreductase</keyword>
<comment type="caution">
    <text evidence="15">Lacks conserved residue(s) required for the propagation of feature annotation.</text>
</comment>
<evidence type="ECO:0000259" key="19">
    <source>
        <dbReference type="PROSITE" id="PS50095"/>
    </source>
</evidence>
<dbReference type="CDD" id="cd01751">
    <property type="entry name" value="PLAT_LH2"/>
    <property type="match status" value="1"/>
</dbReference>
<evidence type="ECO:0000256" key="8">
    <source>
        <dbReference type="ARBA" id="ARBA00022767"/>
    </source>
</evidence>
<dbReference type="Gene3D" id="1.20.245.10">
    <property type="entry name" value="Lipoxygenase-1, Domain 5"/>
    <property type="match status" value="1"/>
</dbReference>
<dbReference type="Pfam" id="PF01477">
    <property type="entry name" value="PLAT"/>
    <property type="match status" value="1"/>
</dbReference>
<dbReference type="Gene3D" id="3.10.450.60">
    <property type="match status" value="1"/>
</dbReference>
<keyword evidence="6 16" id="KW-0479">Metal-binding</keyword>
<dbReference type="PRINTS" id="PR00087">
    <property type="entry name" value="LIPOXYGENASE"/>
</dbReference>
<sequence>MKSWKADTDCCSWDGITCDPENGHVVGLNLSNSWLSGTLKSNSSLFNLRHLQKLNLALNDFSSSTIPSQFGQLVKLFWGISQFNRLPQVLESFGSQFNKFVRGGFEQPLTVLPWKNMEYLDLRSNKLQGSLPIPPLSTKYFFASNNNLTGRIPSMICKVNSLQVLDLSNNHLIGQIPQCLGNFSSSLSVLNMRNNSFQGILPETFIKGSSLRTLDLSLNRIEGKIPRSLVKCRQLEVLNLGNNNMNDIFPFWLESLPELQILILRANGFQGPIWDSHTNFGFSKLHVIDLSHNNFTGRLPSEYFKTWNAMLMVHGKINSKPEYMGDDSGYYEDSITVMNKGLEMELIVYNLYGMGHMHLSKMKFRNPIPDTFSPRKSDRIGLQNQNMDKLTCMPTDFQVDLNCDASLSSPVWISSTIPADWICQFPSEFEASSHQDVCCVKRQSVFELEGDASIDDILNQQFKNYSSFSQTHSEVKMVQSLLPIWEEYERTGSMTMRDVAMPSDLSTLSLSLEFENKLIELCGETENTLALNPFEKNPCPTTQRGVPVCKGAKSSHKIMEVFNDENESKKRKIKGTVVLMKKNVLDFNDFHASFLDRVHELLGQGVSLQLISAVNVDPENQLQGKVGEPAYLEDWITTITSLTAGESAFKVTFDWDNEIGVPGAILIKNKHHSEFYLKSITLEDVPGQGQIHFVCNSWVYPADKYKKDRIFFSNKTYLPSETPTPLRKYREEELVNLRGDGKGELQEWDRVYDYAYYNDLGSPKHMRPILGGSSEYPYPRRGRTGRPPTETEDKSAWRTDEEFAREMLAGVNPVIIRCLQEFPPSSKLDSKVYGDQTSTITEEHIGKYLNGLSIDEAIKSNKLFILDHHDALMPYLKRINETSTKIYTSRTLLFLKEDGTLKPLAIELSLPHPDGNQFGAISKVYTPAEEGVQSCIWQLAKAYVAVIDSGYHQLISHWLHTHAAIEPFVIATNRQLSVLHPIYKLLHPHFRDTMNVNALARQVLINAGGALESTVFPRKYSMEWSSVLYKNWVFPEQALPADLIKRGMAVEDVNSPHGLRLLIEDYPYAVDGLEIWSAIKTTAPSITRLMTWSKMTLNSSPGGRNSKRRVMHVDWVALDANNTAGGILLLWDTRVVQKIDILVGQYSVSCLWHGLVDGFDWVCSGVYGPLSEESRQLCWEELSFIRQRWAAPWCIVGDFNVVRFPSERLGCTRFSPGMHAFSDWIDSHNLVDLPLVGGRYTWNSGTTPPSMSRIDRVMVSMDWEAHYPDVLLNLLPRPISDHHPLLVVAGGMAGGKRSFKFENMWLKEAGFGDKVHRWWSSYEFTGTPSFVLACKLKALKEDLKKWNRDTFGDVHHKKSCRMKEILDLDVKEGHEGLSEDEQNMRKVLKGEVVQLAHMAETSWRQKSRALWLKEGDNNTSFFHHVANSNRRRNYLGILEVDGQVFEDREDIKAQVEQFYHSLYQESETWRPEVDGLDFDSIDPIDRDLLERPFDREEVVQVLQNLEGDKAPGPDGFTMAFFQKCWRTVEADVMAFFGEVHEYGKFERSLNASFISLIPKKNNAVNIRDFRPISLVGCMYKLLAKVLANRLALVLDGIISESQNSFVGGRKILDSVLIANECLDSRLKSHIPGLICKLDIEKAYDHVNWDCLYFLLDKMGFGSKWISWMRACISTVRFSVIVNGSPTGFFDSSRGLRQGDPLSPLLFLVIMEVLSRMLRRSVERGFIQGFQVGRELHSRVCVSHLLYADDTILFCDANPEQILYIRMVLTCFEAVTGLKVNMTKSEMVPIGEVPDLSAMAELLYCRIGSLPMQYLGMPLGAPYKALEIWNPIIEKVERRLAGWQKMYLSKGGRLTLLKSTLSSLPTYYLSLFPIPVSVAKRIESLQRNFLWGGMGEEQKLHLVAWDRVCSPIPQGGLGVRHLIPFNRALLGKWLWRFGMEESHLWRRVVVARYGVGRGGWISNNPRGSHGCGLWKHICKGWEEFSRHSHFEVGLGSRVSFWHDRWCSDRPLRELFPRLYEFSLNQNDTVAEVLVPQGSSHSRVWDVLFGRECNDWEMDQVAAFLSILHSHIPRSVEVDKLVWGPSREGIFASRTFYQVLHNPPGICFPWKCIWRVKAPPRVAFFMWTAAWGRILTCENLKKKGFVLAGWCCMCKKAEETVDHLLLHCWFARQLWSLVFKCVGIDWVVPLHVSELLVGWWNWFGKKSSGVWNLIPSCLMWTIWKERNKRTFESLETPLAKIVELFFVSLFDWSRAWGLTASPSVGEFLESFACNNSDILL</sequence>
<dbReference type="InterPro" id="IPR001024">
    <property type="entry name" value="PLAT/LH2_dom"/>
</dbReference>
<evidence type="ECO:0000256" key="3">
    <source>
        <dbReference type="ARBA" id="ARBA00011245"/>
    </source>
</evidence>
<dbReference type="GO" id="GO:0016702">
    <property type="term" value="F:oxidoreductase activity, acting on single donors with incorporation of molecular oxygen, incorporation of two atoms of oxygen"/>
    <property type="evidence" value="ECO:0007669"/>
    <property type="project" value="InterPro"/>
</dbReference>
<evidence type="ECO:0000256" key="4">
    <source>
        <dbReference type="ARBA" id="ARBA00022516"/>
    </source>
</evidence>
<evidence type="ECO:0000256" key="6">
    <source>
        <dbReference type="ARBA" id="ARBA00022723"/>
    </source>
</evidence>
<evidence type="ECO:0000256" key="16">
    <source>
        <dbReference type="RuleBase" id="RU003974"/>
    </source>
</evidence>
<accession>A0A2N9FA37</accession>
<evidence type="ECO:0000256" key="18">
    <source>
        <dbReference type="SAM" id="MobiDB-lite"/>
    </source>
</evidence>
<dbReference type="InterPro" id="IPR043502">
    <property type="entry name" value="DNA/RNA_pol_sf"/>
</dbReference>
<dbReference type="GO" id="GO:0046872">
    <property type="term" value="F:metal ion binding"/>
    <property type="evidence" value="ECO:0007669"/>
    <property type="project" value="UniProtKB-UniRule"/>
</dbReference>
<feature type="region of interest" description="Disordered" evidence="18">
    <location>
        <begin position="771"/>
        <end position="796"/>
    </location>
</feature>
<dbReference type="Gene3D" id="2.60.60.20">
    <property type="entry name" value="PLAT/LH2 domain"/>
    <property type="match status" value="1"/>
</dbReference>
<dbReference type="InterPro" id="IPR032675">
    <property type="entry name" value="LRR_dom_sf"/>
</dbReference>
<name>A0A2N9FA37_FAGSY</name>
<keyword evidence="14 17" id="KW-0275">Fatty acid biosynthesis</keyword>
<evidence type="ECO:0000256" key="11">
    <source>
        <dbReference type="ARBA" id="ARBA00023002"/>
    </source>
</evidence>
<dbReference type="GO" id="GO:0031408">
    <property type="term" value="P:oxylipin biosynthetic process"/>
    <property type="evidence" value="ECO:0007669"/>
    <property type="project" value="UniProtKB-UniRule"/>
</dbReference>
<dbReference type="Pfam" id="PF13855">
    <property type="entry name" value="LRR_8"/>
    <property type="match status" value="1"/>
</dbReference>
<dbReference type="PROSITE" id="PS50878">
    <property type="entry name" value="RT_POL"/>
    <property type="match status" value="1"/>
</dbReference>
<evidence type="ECO:0000256" key="13">
    <source>
        <dbReference type="ARBA" id="ARBA00023098"/>
    </source>
</evidence>
<dbReference type="GO" id="GO:0006633">
    <property type="term" value="P:fatty acid biosynthetic process"/>
    <property type="evidence" value="ECO:0007669"/>
    <property type="project" value="UniProtKB-KW"/>
</dbReference>
<dbReference type="PROSITE" id="PS00081">
    <property type="entry name" value="LIPOXYGENASE_2"/>
    <property type="match status" value="1"/>
</dbReference>
<dbReference type="GO" id="GO:0034440">
    <property type="term" value="P:lipid oxidation"/>
    <property type="evidence" value="ECO:0007669"/>
    <property type="project" value="InterPro"/>
</dbReference>
<dbReference type="CDD" id="cd01650">
    <property type="entry name" value="RT_nLTR_like"/>
    <property type="match status" value="1"/>
</dbReference>
<reference evidence="22" key="1">
    <citation type="submission" date="2018-02" db="EMBL/GenBank/DDBJ databases">
        <authorList>
            <person name="Cohen D.B."/>
            <person name="Kent A.D."/>
        </authorList>
    </citation>
    <scope>NUCLEOTIDE SEQUENCE</scope>
</reference>
<dbReference type="Pfam" id="PF13966">
    <property type="entry name" value="zf-RVT"/>
    <property type="match status" value="1"/>
</dbReference>
<dbReference type="InterPro" id="IPR001246">
    <property type="entry name" value="LipOase_plant"/>
</dbReference>
<dbReference type="EMBL" id="OIVN01000684">
    <property type="protein sequence ID" value="SPC84043.1"/>
    <property type="molecule type" value="Genomic_DNA"/>
</dbReference>
<dbReference type="InterPro" id="IPR000477">
    <property type="entry name" value="RT_dom"/>
</dbReference>
<dbReference type="Pfam" id="PF08263">
    <property type="entry name" value="LRRNT_2"/>
    <property type="match status" value="1"/>
</dbReference>
<dbReference type="InterPro" id="IPR013210">
    <property type="entry name" value="LRR_N_plant-typ"/>
</dbReference>
<dbReference type="InterPro" id="IPR013819">
    <property type="entry name" value="LipOase_C"/>
</dbReference>
<evidence type="ECO:0000256" key="1">
    <source>
        <dbReference type="ARBA" id="ARBA00001962"/>
    </source>
</evidence>
<keyword evidence="7" id="KW-0677">Repeat</keyword>